<evidence type="ECO:0000313" key="2">
    <source>
        <dbReference type="EMBL" id="RNE59057.1"/>
    </source>
</evidence>
<dbReference type="AlphaFoldDB" id="A0A3M8L0J0"/>
<sequence length="123" mass="12900">MLVLVVVAATSLYLERKRLLTLADGAALAAAEAFPLASVRAAPGEEHLRPVLSSADVEQAAEDYLAAVADDRFESLTLERAASVDGSGAEVSLSALWRPPVVAVVLPQGLRVSVSSVARSVFW</sequence>
<dbReference type="OrthoDB" id="4808490at2"/>
<comment type="caution">
    <text evidence="2">The sequence shown here is derived from an EMBL/GenBank/DDBJ whole genome shotgun (WGS) entry which is preliminary data.</text>
</comment>
<evidence type="ECO:0000313" key="3">
    <source>
        <dbReference type="Proteomes" id="UP000279859"/>
    </source>
</evidence>
<evidence type="ECO:0000259" key="1">
    <source>
        <dbReference type="Pfam" id="PF13400"/>
    </source>
</evidence>
<accession>A0A3M8L0J0</accession>
<reference evidence="2 3" key="1">
    <citation type="submission" date="2018-11" db="EMBL/GenBank/DDBJ databases">
        <title>Cryobacterium sp. nov., isolated from rhizosphere soil of lettuce.</title>
        <authorList>
            <person name="Wang Y."/>
        </authorList>
    </citation>
    <scope>NUCLEOTIDE SEQUENCE [LARGE SCALE GENOMIC DNA]</scope>
    <source>
        <strain evidence="2 3">NEAU-85</strain>
    </source>
</reference>
<name>A0A3M8L0J0_9MICO</name>
<gene>
    <name evidence="2" type="ORF">EEJ31_11435</name>
</gene>
<dbReference type="InterPro" id="IPR028087">
    <property type="entry name" value="Tad_N"/>
</dbReference>
<organism evidence="2 3">
    <name type="scientific">Cryobacterium tepidiphilum</name>
    <dbReference type="NCBI Taxonomy" id="2486026"/>
    <lineage>
        <taxon>Bacteria</taxon>
        <taxon>Bacillati</taxon>
        <taxon>Actinomycetota</taxon>
        <taxon>Actinomycetes</taxon>
        <taxon>Micrococcales</taxon>
        <taxon>Microbacteriaceae</taxon>
        <taxon>Cryobacterium</taxon>
    </lineage>
</organism>
<dbReference type="EMBL" id="RDSR01000021">
    <property type="protein sequence ID" value="RNE59057.1"/>
    <property type="molecule type" value="Genomic_DNA"/>
</dbReference>
<proteinExistence type="predicted"/>
<dbReference type="Proteomes" id="UP000279859">
    <property type="component" value="Unassembled WGS sequence"/>
</dbReference>
<feature type="domain" description="Putative Flp pilus-assembly TadG-like N-terminal" evidence="1">
    <location>
        <begin position="2"/>
        <end position="31"/>
    </location>
</feature>
<keyword evidence="3" id="KW-1185">Reference proteome</keyword>
<protein>
    <recommendedName>
        <fullName evidence="1">Putative Flp pilus-assembly TadG-like N-terminal domain-containing protein</fullName>
    </recommendedName>
</protein>
<dbReference type="Pfam" id="PF13400">
    <property type="entry name" value="Tad"/>
    <property type="match status" value="1"/>
</dbReference>